<dbReference type="Proteomes" id="UP000271889">
    <property type="component" value="Unassembled WGS sequence"/>
</dbReference>
<dbReference type="InterPro" id="IPR029020">
    <property type="entry name" value="Ammonium/urea_transptr"/>
</dbReference>
<dbReference type="AlphaFoldDB" id="A0A3P6S7C6"/>
<dbReference type="PRINTS" id="PR00342">
    <property type="entry name" value="RHESUSRHD"/>
</dbReference>
<organism evidence="8 9">
    <name type="scientific">Cylicostephanus goldi</name>
    <name type="common">Nematode worm</name>
    <dbReference type="NCBI Taxonomy" id="71465"/>
    <lineage>
        <taxon>Eukaryota</taxon>
        <taxon>Metazoa</taxon>
        <taxon>Ecdysozoa</taxon>
        <taxon>Nematoda</taxon>
        <taxon>Chromadorea</taxon>
        <taxon>Rhabditida</taxon>
        <taxon>Rhabditina</taxon>
        <taxon>Rhabditomorpha</taxon>
        <taxon>Strongyloidea</taxon>
        <taxon>Strongylidae</taxon>
        <taxon>Cylicostephanus</taxon>
    </lineage>
</organism>
<dbReference type="GO" id="GO:0008519">
    <property type="term" value="F:ammonium channel activity"/>
    <property type="evidence" value="ECO:0007669"/>
    <property type="project" value="InterPro"/>
</dbReference>
<accession>A0A3P6S7C6</accession>
<protein>
    <recommendedName>
        <fullName evidence="7">Ammonium transporter AmtB-like domain-containing protein</fullName>
    </recommendedName>
</protein>
<sequence length="128" mass="13695">MVHIANSTLAGGVAIGSVANVVLEPLHAMLMGVAAGALSVVGYKYITVCSYMPKSVKKHKGLICSFKPTLSSKYGCHDTCGVNNLHGMPGVFAGLMSAFFVVAYDPARYGKRCFLVQEQKKVEIEVLR</sequence>
<evidence type="ECO:0000256" key="6">
    <source>
        <dbReference type="SAM" id="Phobius"/>
    </source>
</evidence>
<feature type="transmembrane region" description="Helical" evidence="6">
    <location>
        <begin position="26"/>
        <end position="46"/>
    </location>
</feature>
<evidence type="ECO:0000256" key="2">
    <source>
        <dbReference type="ARBA" id="ARBA00011036"/>
    </source>
</evidence>
<evidence type="ECO:0000259" key="7">
    <source>
        <dbReference type="Pfam" id="PF00909"/>
    </source>
</evidence>
<keyword evidence="5 6" id="KW-0472">Membrane</keyword>
<reference evidence="8 9" key="1">
    <citation type="submission" date="2018-11" db="EMBL/GenBank/DDBJ databases">
        <authorList>
            <consortium name="Pathogen Informatics"/>
        </authorList>
    </citation>
    <scope>NUCLEOTIDE SEQUENCE [LARGE SCALE GENOMIC DNA]</scope>
</reference>
<evidence type="ECO:0000256" key="1">
    <source>
        <dbReference type="ARBA" id="ARBA00004141"/>
    </source>
</evidence>
<dbReference type="PANTHER" id="PTHR11730:SF60">
    <property type="entry name" value="RH50, ISOFORM D"/>
    <property type="match status" value="1"/>
</dbReference>
<evidence type="ECO:0000313" key="9">
    <source>
        <dbReference type="Proteomes" id="UP000271889"/>
    </source>
</evidence>
<dbReference type="Pfam" id="PF00909">
    <property type="entry name" value="Ammonium_transp"/>
    <property type="match status" value="1"/>
</dbReference>
<keyword evidence="3 6" id="KW-0812">Transmembrane</keyword>
<evidence type="ECO:0000256" key="3">
    <source>
        <dbReference type="ARBA" id="ARBA00022692"/>
    </source>
</evidence>
<dbReference type="OrthoDB" id="534912at2759"/>
<feature type="domain" description="Ammonium transporter AmtB-like" evidence="7">
    <location>
        <begin position="1"/>
        <end position="119"/>
    </location>
</feature>
<dbReference type="GO" id="GO:0097272">
    <property type="term" value="P:ammonium homeostasis"/>
    <property type="evidence" value="ECO:0007669"/>
    <property type="project" value="TreeGrafter"/>
</dbReference>
<dbReference type="Gene3D" id="1.10.3430.10">
    <property type="entry name" value="Ammonium transporter AmtB like domains"/>
    <property type="match status" value="1"/>
</dbReference>
<dbReference type="SUPFAM" id="SSF111352">
    <property type="entry name" value="Ammonium transporter"/>
    <property type="match status" value="1"/>
</dbReference>
<dbReference type="InterPro" id="IPR024041">
    <property type="entry name" value="NH4_transpt_AmtB-like_dom"/>
</dbReference>
<evidence type="ECO:0000256" key="5">
    <source>
        <dbReference type="ARBA" id="ARBA00023136"/>
    </source>
</evidence>
<proteinExistence type="inferred from homology"/>
<evidence type="ECO:0000313" key="8">
    <source>
        <dbReference type="EMBL" id="VDK62715.1"/>
    </source>
</evidence>
<evidence type="ECO:0000256" key="4">
    <source>
        <dbReference type="ARBA" id="ARBA00022989"/>
    </source>
</evidence>
<comment type="subcellular location">
    <subcellularLocation>
        <location evidence="1">Membrane</location>
        <topology evidence="1">Multi-pass membrane protein</topology>
    </subcellularLocation>
</comment>
<gene>
    <name evidence="8" type="ORF">CGOC_LOCUS5554</name>
</gene>
<keyword evidence="9" id="KW-1185">Reference proteome</keyword>
<name>A0A3P6S7C6_CYLGO</name>
<dbReference type="GO" id="GO:0005886">
    <property type="term" value="C:plasma membrane"/>
    <property type="evidence" value="ECO:0007669"/>
    <property type="project" value="InterPro"/>
</dbReference>
<keyword evidence="4 6" id="KW-1133">Transmembrane helix</keyword>
<dbReference type="InterPro" id="IPR002229">
    <property type="entry name" value="RhesusRHD"/>
</dbReference>
<comment type="similarity">
    <text evidence="2">Belongs to the ammonium transporter (TC 2.A.49) family. Rh subfamily.</text>
</comment>
<dbReference type="EMBL" id="UYRV01017015">
    <property type="protein sequence ID" value="VDK62715.1"/>
    <property type="molecule type" value="Genomic_DNA"/>
</dbReference>
<dbReference type="PANTHER" id="PTHR11730">
    <property type="entry name" value="AMMONIUM TRANSPORTER"/>
    <property type="match status" value="1"/>
</dbReference>